<dbReference type="EMBL" id="CACRXK020000045">
    <property type="protein sequence ID" value="CAB3977400.1"/>
    <property type="molecule type" value="Genomic_DNA"/>
</dbReference>
<organism evidence="2 3">
    <name type="scientific">Paramuricea clavata</name>
    <name type="common">Red gorgonian</name>
    <name type="synonym">Violescent sea-whip</name>
    <dbReference type="NCBI Taxonomy" id="317549"/>
    <lineage>
        <taxon>Eukaryota</taxon>
        <taxon>Metazoa</taxon>
        <taxon>Cnidaria</taxon>
        <taxon>Anthozoa</taxon>
        <taxon>Octocorallia</taxon>
        <taxon>Malacalcyonacea</taxon>
        <taxon>Plexauridae</taxon>
        <taxon>Paramuricea</taxon>
    </lineage>
</organism>
<accession>A0A7D9HCL3</accession>
<dbReference type="AlphaFoldDB" id="A0A7D9HCL3"/>
<comment type="caution">
    <text evidence="2">The sequence shown here is derived from an EMBL/GenBank/DDBJ whole genome shotgun (WGS) entry which is preliminary data.</text>
</comment>
<evidence type="ECO:0000313" key="2">
    <source>
        <dbReference type="EMBL" id="CAB3977400.1"/>
    </source>
</evidence>
<evidence type="ECO:0000256" key="1">
    <source>
        <dbReference type="SAM" id="MobiDB-lite"/>
    </source>
</evidence>
<protein>
    <submittedName>
        <fullName evidence="2">Uncharacterized protein</fullName>
    </submittedName>
</protein>
<keyword evidence="3" id="KW-1185">Reference proteome</keyword>
<dbReference type="Proteomes" id="UP001152795">
    <property type="component" value="Unassembled WGS sequence"/>
</dbReference>
<feature type="region of interest" description="Disordered" evidence="1">
    <location>
        <begin position="1"/>
        <end position="20"/>
    </location>
</feature>
<reference evidence="2" key="1">
    <citation type="submission" date="2020-04" db="EMBL/GenBank/DDBJ databases">
        <authorList>
            <person name="Alioto T."/>
            <person name="Alioto T."/>
            <person name="Gomez Garrido J."/>
        </authorList>
    </citation>
    <scope>NUCLEOTIDE SEQUENCE</scope>
    <source>
        <strain evidence="2">A484AB</strain>
    </source>
</reference>
<proteinExistence type="predicted"/>
<sequence length="228" mass="26732">MASKRKRDTDNGDNERKYRKLNNEDLQEIINMVRANNTTKTRIKITGQRIADIAKMAHENNLQRNRSKQSRGRRNYNVEDRDIHEIARIVEQNGKNTRTPRNAFRVDRIQTHRRLGYNEYVYNVRIGAGHVTTLPEFYDSLREIFNYLINIANYIASSPTDKARFYISNAPRTAFSTAILNVSDFNVDMFFDIFEKHMQSNAQEVIDDGWNTTISLYIFPNNYVPKVS</sequence>
<name>A0A7D9HCL3_PARCT</name>
<feature type="compositionally biased region" description="Basic and acidic residues" evidence="1">
    <location>
        <begin position="7"/>
        <end position="16"/>
    </location>
</feature>
<gene>
    <name evidence="2" type="ORF">PACLA_8A004465</name>
</gene>
<evidence type="ECO:0000313" key="3">
    <source>
        <dbReference type="Proteomes" id="UP001152795"/>
    </source>
</evidence>